<reference key="1">
    <citation type="journal article" date="2011" name="Mol. Biol. Evol.">
        <title>Unity in variety -- the pan-genome of the Chlamydiae.</title>
        <authorList>
            <person name="Collingro A."/>
            <person name="Tischler P."/>
            <person name="Weinmaier T."/>
            <person name="Penz T."/>
            <person name="Heinz E."/>
            <person name="Brunham R.C."/>
            <person name="Read T.D."/>
            <person name="Bavoil P.M."/>
            <person name="Sachse K."/>
            <person name="Kahane S."/>
            <person name="Friedman M.G."/>
            <person name="Rattei T."/>
            <person name="Myers G.S.A."/>
            <person name="Horn M."/>
        </authorList>
    </citation>
    <scope>NUCLEOTIDE SEQUENCE</scope>
    <source>
        <strain>Z</strain>
    </source>
</reference>
<dbReference type="KEGG" id="sng:SNE_A03540"/>
<dbReference type="EMBL" id="FR872582">
    <property type="protein sequence ID" value="CCB88231.1"/>
    <property type="molecule type" value="Genomic_DNA"/>
</dbReference>
<organism evidence="1 2">
    <name type="scientific">Simkania negevensis (strain ATCC VR-1471 / DSM 27360 / Z)</name>
    <dbReference type="NCBI Taxonomy" id="331113"/>
    <lineage>
        <taxon>Bacteria</taxon>
        <taxon>Pseudomonadati</taxon>
        <taxon>Chlamydiota</taxon>
        <taxon>Chlamydiia</taxon>
        <taxon>Parachlamydiales</taxon>
        <taxon>Simkaniaceae</taxon>
        <taxon>Simkania</taxon>
    </lineage>
</organism>
<protein>
    <submittedName>
        <fullName evidence="1">Uncharacterized protein</fullName>
    </submittedName>
</protein>
<dbReference type="AlphaFoldDB" id="F8L6A1"/>
<proteinExistence type="predicted"/>
<keyword evidence="2" id="KW-1185">Reference proteome</keyword>
<evidence type="ECO:0000313" key="1">
    <source>
        <dbReference type="EMBL" id="CCB88231.1"/>
    </source>
</evidence>
<dbReference type="Proteomes" id="UP000000496">
    <property type="component" value="Chromosome gsn.131"/>
</dbReference>
<accession>F8L6A1</accession>
<reference evidence="1 2" key="2">
    <citation type="journal article" date="2011" name="Mol. Biol. Evol.">
        <title>Unity in variety--the pan-genome of the Chlamydiae.</title>
        <authorList>
            <person name="Collingro A."/>
            <person name="Tischler P."/>
            <person name="Weinmaier T."/>
            <person name="Penz T."/>
            <person name="Heinz E."/>
            <person name="Brunham R.C."/>
            <person name="Read T.D."/>
            <person name="Bavoil P.M."/>
            <person name="Sachse K."/>
            <person name="Kahane S."/>
            <person name="Friedman M.G."/>
            <person name="Rattei T."/>
            <person name="Myers G.S."/>
            <person name="Horn M."/>
        </authorList>
    </citation>
    <scope>NUCLEOTIDE SEQUENCE [LARGE SCALE GENOMIC DNA]</scope>
    <source>
        <strain evidence="2">ATCC VR-1471 / Z</strain>
    </source>
</reference>
<dbReference type="HOGENOM" id="CLU_3412900_0_0_0"/>
<evidence type="ECO:0000313" key="2">
    <source>
        <dbReference type="Proteomes" id="UP000000496"/>
    </source>
</evidence>
<dbReference type="STRING" id="331113.SNE_A03540"/>
<name>F8L6A1_SIMNZ</name>
<gene>
    <name evidence="1" type="ordered locus">SNE_A03540</name>
</gene>
<sequence length="28" mass="3388">MGANLEQSEVWVYFAYFQEKVLLNSHHF</sequence>